<protein>
    <recommendedName>
        <fullName evidence="6">Cytochrome c domain-containing protein</fullName>
    </recommendedName>
</protein>
<proteinExistence type="predicted"/>
<dbReference type="SUPFAM" id="SSF46626">
    <property type="entry name" value="Cytochrome c"/>
    <property type="match status" value="1"/>
</dbReference>
<sequence length="127" mass="13812">MKKLLQIVLISSLSLLCFSCYYDEIPEHILNPPEIPTDPGDPNYVEITLSTDVQPLFTANCIGCHSDNRDPDLTEGNSYSALNPSYVTANNASGSKLYTIVNSGHGGLSPEEVELIKAWINQGALDN</sequence>
<keyword evidence="3 4" id="KW-0408">Iron</keyword>
<evidence type="ECO:0000313" key="7">
    <source>
        <dbReference type="EMBL" id="SNR61793.1"/>
    </source>
</evidence>
<dbReference type="InterPro" id="IPR009056">
    <property type="entry name" value="Cyt_c-like_dom"/>
</dbReference>
<dbReference type="InterPro" id="IPR036909">
    <property type="entry name" value="Cyt_c-like_dom_sf"/>
</dbReference>
<feature type="chain" id="PRO_5012263509" description="Cytochrome c domain-containing protein" evidence="5">
    <location>
        <begin position="23"/>
        <end position="127"/>
    </location>
</feature>
<evidence type="ECO:0000256" key="3">
    <source>
        <dbReference type="ARBA" id="ARBA00023004"/>
    </source>
</evidence>
<evidence type="ECO:0000256" key="1">
    <source>
        <dbReference type="ARBA" id="ARBA00022617"/>
    </source>
</evidence>
<reference evidence="8" key="1">
    <citation type="submission" date="2017-06" db="EMBL/GenBank/DDBJ databases">
        <authorList>
            <person name="Varghese N."/>
            <person name="Submissions S."/>
        </authorList>
    </citation>
    <scope>NUCLEOTIDE SEQUENCE [LARGE SCALE GENOMIC DNA]</scope>
    <source>
        <strain evidence="8">DSM 27993</strain>
    </source>
</reference>
<evidence type="ECO:0000259" key="6">
    <source>
        <dbReference type="PROSITE" id="PS51007"/>
    </source>
</evidence>
<organism evidence="7 8">
    <name type="scientific">Lutibacter flavus</name>
    <dbReference type="NCBI Taxonomy" id="691689"/>
    <lineage>
        <taxon>Bacteria</taxon>
        <taxon>Pseudomonadati</taxon>
        <taxon>Bacteroidota</taxon>
        <taxon>Flavobacteriia</taxon>
        <taxon>Flavobacteriales</taxon>
        <taxon>Flavobacteriaceae</taxon>
        <taxon>Lutibacter</taxon>
    </lineage>
</organism>
<dbReference type="GO" id="GO:0009055">
    <property type="term" value="F:electron transfer activity"/>
    <property type="evidence" value="ECO:0007669"/>
    <property type="project" value="InterPro"/>
</dbReference>
<dbReference type="GO" id="GO:0046872">
    <property type="term" value="F:metal ion binding"/>
    <property type="evidence" value="ECO:0007669"/>
    <property type="project" value="UniProtKB-KW"/>
</dbReference>
<dbReference type="PROSITE" id="PS51007">
    <property type="entry name" value="CYTC"/>
    <property type="match status" value="1"/>
</dbReference>
<dbReference type="EMBL" id="FZNX01000003">
    <property type="protein sequence ID" value="SNR61793.1"/>
    <property type="molecule type" value="Genomic_DNA"/>
</dbReference>
<dbReference type="GO" id="GO:0020037">
    <property type="term" value="F:heme binding"/>
    <property type="evidence" value="ECO:0007669"/>
    <property type="project" value="InterPro"/>
</dbReference>
<evidence type="ECO:0000313" key="8">
    <source>
        <dbReference type="Proteomes" id="UP000198412"/>
    </source>
</evidence>
<keyword evidence="8" id="KW-1185">Reference proteome</keyword>
<gene>
    <name evidence="7" type="ORF">SAMN04488111_2072</name>
</gene>
<evidence type="ECO:0000256" key="4">
    <source>
        <dbReference type="PROSITE-ProRule" id="PRU00433"/>
    </source>
</evidence>
<evidence type="ECO:0000256" key="2">
    <source>
        <dbReference type="ARBA" id="ARBA00022723"/>
    </source>
</evidence>
<keyword evidence="1 4" id="KW-0349">Heme</keyword>
<accession>A0A238XTL6</accession>
<dbReference type="RefSeq" id="WP_089378364.1">
    <property type="nucleotide sequence ID" value="NZ_FZNX01000003.1"/>
</dbReference>
<feature type="signal peptide" evidence="5">
    <location>
        <begin position="1"/>
        <end position="22"/>
    </location>
</feature>
<keyword evidence="2 4" id="KW-0479">Metal-binding</keyword>
<name>A0A238XTL6_9FLAO</name>
<dbReference type="AlphaFoldDB" id="A0A238XTL6"/>
<feature type="domain" description="Cytochrome c" evidence="6">
    <location>
        <begin position="48"/>
        <end position="124"/>
    </location>
</feature>
<evidence type="ECO:0000256" key="5">
    <source>
        <dbReference type="SAM" id="SignalP"/>
    </source>
</evidence>
<keyword evidence="5" id="KW-0732">Signal</keyword>
<dbReference type="OrthoDB" id="1384247at2"/>
<dbReference type="Proteomes" id="UP000198412">
    <property type="component" value="Unassembled WGS sequence"/>
</dbReference>